<evidence type="ECO:0000256" key="7">
    <source>
        <dbReference type="ARBA" id="ARBA00023136"/>
    </source>
</evidence>
<keyword evidence="8 11" id="KW-0675">Receptor</keyword>
<evidence type="ECO:0000256" key="1">
    <source>
        <dbReference type="ARBA" id="ARBA00004651"/>
    </source>
</evidence>
<keyword evidence="12" id="KW-1185">Reference proteome</keyword>
<gene>
    <name evidence="11" type="ORF">SUZIE_200925</name>
</gene>
<protein>
    <submittedName>
        <fullName evidence="11">Olfactory receptor 7D4</fullName>
    </submittedName>
</protein>
<evidence type="ECO:0000256" key="5">
    <source>
        <dbReference type="ARBA" id="ARBA00022989"/>
    </source>
</evidence>
<feature type="transmembrane region" description="Helical" evidence="10">
    <location>
        <begin position="47"/>
        <end position="67"/>
    </location>
</feature>
<sequence length="84" mass="9530">MQPILFGLFLSMYLVTVLGSLLILLAVSSNSHLLTPMYLFLSNLKGVLASVMYTVVTPMLNPFIYRLRIRDIKSALRRMHSRTA</sequence>
<keyword evidence="5 10" id="KW-1133">Transmembrane helix</keyword>
<comment type="subcellular location">
    <subcellularLocation>
        <location evidence="1">Cell membrane</location>
        <topology evidence="1">Multi-pass membrane protein</topology>
    </subcellularLocation>
</comment>
<reference evidence="11" key="1">
    <citation type="submission" date="2020-03" db="EMBL/GenBank/DDBJ databases">
        <title>Studies in the Genomics of Life Span.</title>
        <authorList>
            <person name="Glass D."/>
        </authorList>
    </citation>
    <scope>NUCLEOTIDE SEQUENCE</scope>
    <source>
        <strain evidence="11">SUZIE</strain>
        <tissue evidence="11">Muscle</tissue>
    </source>
</reference>
<evidence type="ECO:0000313" key="11">
    <source>
        <dbReference type="EMBL" id="MBZ3889032.1"/>
    </source>
</evidence>
<dbReference type="Proteomes" id="UP001166674">
    <property type="component" value="Unassembled WGS sequence"/>
</dbReference>
<comment type="caution">
    <text evidence="11">The sequence shown here is derived from an EMBL/GenBank/DDBJ whole genome shotgun (WGS) entry which is preliminary data.</text>
</comment>
<organism evidence="11 12">
    <name type="scientific">Sciurus carolinensis</name>
    <name type="common">Eastern gray squirrel</name>
    <dbReference type="NCBI Taxonomy" id="30640"/>
    <lineage>
        <taxon>Eukaryota</taxon>
        <taxon>Metazoa</taxon>
        <taxon>Chordata</taxon>
        <taxon>Craniata</taxon>
        <taxon>Vertebrata</taxon>
        <taxon>Euteleostomi</taxon>
        <taxon>Mammalia</taxon>
        <taxon>Eutheria</taxon>
        <taxon>Euarchontoglires</taxon>
        <taxon>Glires</taxon>
        <taxon>Rodentia</taxon>
        <taxon>Sciuromorpha</taxon>
        <taxon>Sciuridae</taxon>
        <taxon>Sciurinae</taxon>
        <taxon>Sciurini</taxon>
        <taxon>Sciurus</taxon>
    </lineage>
</organism>
<dbReference type="PANTHER" id="PTHR48001">
    <property type="entry name" value="OLFACTORY RECEPTOR"/>
    <property type="match status" value="1"/>
</dbReference>
<evidence type="ECO:0000256" key="2">
    <source>
        <dbReference type="ARBA" id="ARBA00010663"/>
    </source>
</evidence>
<evidence type="ECO:0000256" key="6">
    <source>
        <dbReference type="ARBA" id="ARBA00023040"/>
    </source>
</evidence>
<evidence type="ECO:0000256" key="9">
    <source>
        <dbReference type="ARBA" id="ARBA00023224"/>
    </source>
</evidence>
<comment type="similarity">
    <text evidence="2">Belongs to the G-protein coupled receptor 1 family.</text>
</comment>
<keyword evidence="9" id="KW-0807">Transducer</keyword>
<feature type="transmembrane region" description="Helical" evidence="10">
    <location>
        <begin position="7"/>
        <end position="27"/>
    </location>
</feature>
<dbReference type="Gene3D" id="1.10.1220.70">
    <property type="match status" value="1"/>
</dbReference>
<dbReference type="GO" id="GO:0004930">
    <property type="term" value="F:G protein-coupled receptor activity"/>
    <property type="evidence" value="ECO:0007669"/>
    <property type="project" value="UniProtKB-KW"/>
</dbReference>
<keyword evidence="7 10" id="KW-0472">Membrane</keyword>
<evidence type="ECO:0000256" key="8">
    <source>
        <dbReference type="ARBA" id="ARBA00023170"/>
    </source>
</evidence>
<keyword evidence="6" id="KW-0297">G-protein coupled receptor</keyword>
<keyword evidence="3" id="KW-1003">Cell membrane</keyword>
<dbReference type="GO" id="GO:0005886">
    <property type="term" value="C:plasma membrane"/>
    <property type="evidence" value="ECO:0007669"/>
    <property type="project" value="UniProtKB-SubCell"/>
</dbReference>
<evidence type="ECO:0000256" key="10">
    <source>
        <dbReference type="SAM" id="Phobius"/>
    </source>
</evidence>
<proteinExistence type="inferred from homology"/>
<keyword evidence="4 10" id="KW-0812">Transmembrane</keyword>
<dbReference type="AlphaFoldDB" id="A0AA41NFJ4"/>
<name>A0AA41NFJ4_SCICA</name>
<evidence type="ECO:0000256" key="4">
    <source>
        <dbReference type="ARBA" id="ARBA00022692"/>
    </source>
</evidence>
<evidence type="ECO:0000313" key="12">
    <source>
        <dbReference type="Proteomes" id="UP001166674"/>
    </source>
</evidence>
<dbReference type="EMBL" id="JAATJV010428343">
    <property type="protein sequence ID" value="MBZ3889032.1"/>
    <property type="molecule type" value="Genomic_DNA"/>
</dbReference>
<dbReference type="FunFam" id="1.10.1220.70:FF:000001">
    <property type="entry name" value="Olfactory receptor"/>
    <property type="match status" value="1"/>
</dbReference>
<accession>A0AA41NFJ4</accession>
<evidence type="ECO:0000256" key="3">
    <source>
        <dbReference type="ARBA" id="ARBA00022475"/>
    </source>
</evidence>
<dbReference type="SUPFAM" id="SSF81321">
    <property type="entry name" value="Family A G protein-coupled receptor-like"/>
    <property type="match status" value="2"/>
</dbReference>